<dbReference type="PANTHER" id="PTHR37984:SF5">
    <property type="entry name" value="PROTEIN NYNRIN-LIKE"/>
    <property type="match status" value="1"/>
</dbReference>
<evidence type="ECO:0000313" key="1">
    <source>
        <dbReference type="EMBL" id="PIK37199.1"/>
    </source>
</evidence>
<dbReference type="GO" id="GO:0034220">
    <property type="term" value="P:monoatomic ion transmembrane transport"/>
    <property type="evidence" value="ECO:0007669"/>
    <property type="project" value="UniProtKB-KW"/>
</dbReference>
<gene>
    <name evidence="1" type="ORF">BSL78_25962</name>
</gene>
<dbReference type="Proteomes" id="UP000230750">
    <property type="component" value="Unassembled WGS sequence"/>
</dbReference>
<dbReference type="PANTHER" id="PTHR37984">
    <property type="entry name" value="PROTEIN CBG26694"/>
    <property type="match status" value="1"/>
</dbReference>
<keyword evidence="1" id="KW-0406">Ion transport</keyword>
<comment type="caution">
    <text evidence="1">The sequence shown here is derived from an EMBL/GenBank/DDBJ whole genome shotgun (WGS) entry which is preliminary data.</text>
</comment>
<dbReference type="Gene3D" id="3.30.70.270">
    <property type="match status" value="2"/>
</dbReference>
<organism evidence="1 2">
    <name type="scientific">Stichopus japonicus</name>
    <name type="common">Sea cucumber</name>
    <dbReference type="NCBI Taxonomy" id="307972"/>
    <lineage>
        <taxon>Eukaryota</taxon>
        <taxon>Metazoa</taxon>
        <taxon>Echinodermata</taxon>
        <taxon>Eleutherozoa</taxon>
        <taxon>Echinozoa</taxon>
        <taxon>Holothuroidea</taxon>
        <taxon>Aspidochirotacea</taxon>
        <taxon>Aspidochirotida</taxon>
        <taxon>Stichopodidae</taxon>
        <taxon>Apostichopus</taxon>
    </lineage>
</organism>
<proteinExistence type="predicted"/>
<sequence>MHNWCGVPMSKNMNEARASITKMSRQELKLNLDKCKFKVDEVPYIGHILTSDGVKPDIKKVKAIRDMHPPTNITELKRFLGMVNYVAKFVDNLSAKTFESTSS</sequence>
<name>A0A2G8JNA3_STIJA</name>
<dbReference type="InterPro" id="IPR043502">
    <property type="entry name" value="DNA/RNA_pol_sf"/>
</dbReference>
<evidence type="ECO:0000313" key="2">
    <source>
        <dbReference type="Proteomes" id="UP000230750"/>
    </source>
</evidence>
<keyword evidence="2" id="KW-1185">Reference proteome</keyword>
<dbReference type="InterPro" id="IPR050951">
    <property type="entry name" value="Retrovirus_Pol_polyprotein"/>
</dbReference>
<keyword evidence="1" id="KW-0813">Transport</keyword>
<dbReference type="OrthoDB" id="775972at2759"/>
<dbReference type="EMBL" id="MRZV01001537">
    <property type="protein sequence ID" value="PIK37199.1"/>
    <property type="molecule type" value="Genomic_DNA"/>
</dbReference>
<keyword evidence="1" id="KW-0407">Ion channel</keyword>
<dbReference type="AlphaFoldDB" id="A0A2G8JNA3"/>
<accession>A0A2G8JNA3</accession>
<protein>
    <submittedName>
        <fullName evidence="1">Putative sodium channel protein type 4 subunit alpha B-like</fullName>
    </submittedName>
</protein>
<dbReference type="SUPFAM" id="SSF56672">
    <property type="entry name" value="DNA/RNA polymerases"/>
    <property type="match status" value="1"/>
</dbReference>
<dbReference type="InterPro" id="IPR043128">
    <property type="entry name" value="Rev_trsase/Diguanyl_cyclase"/>
</dbReference>
<reference evidence="1 2" key="1">
    <citation type="journal article" date="2017" name="PLoS Biol.">
        <title>The sea cucumber genome provides insights into morphological evolution and visceral regeneration.</title>
        <authorList>
            <person name="Zhang X."/>
            <person name="Sun L."/>
            <person name="Yuan J."/>
            <person name="Sun Y."/>
            <person name="Gao Y."/>
            <person name="Zhang L."/>
            <person name="Li S."/>
            <person name="Dai H."/>
            <person name="Hamel J.F."/>
            <person name="Liu C."/>
            <person name="Yu Y."/>
            <person name="Liu S."/>
            <person name="Lin W."/>
            <person name="Guo K."/>
            <person name="Jin S."/>
            <person name="Xu P."/>
            <person name="Storey K.B."/>
            <person name="Huan P."/>
            <person name="Zhang T."/>
            <person name="Zhou Y."/>
            <person name="Zhang J."/>
            <person name="Lin C."/>
            <person name="Li X."/>
            <person name="Xing L."/>
            <person name="Huo D."/>
            <person name="Sun M."/>
            <person name="Wang L."/>
            <person name="Mercier A."/>
            <person name="Li F."/>
            <person name="Yang H."/>
            <person name="Xiang J."/>
        </authorList>
    </citation>
    <scope>NUCLEOTIDE SEQUENCE [LARGE SCALE GENOMIC DNA]</scope>
    <source>
        <strain evidence="1">Shaxun</strain>
        <tissue evidence="1">Muscle</tissue>
    </source>
</reference>